<dbReference type="InterPro" id="IPR036881">
    <property type="entry name" value="Glyco_hydro_3_C_sf"/>
</dbReference>
<comment type="similarity">
    <text evidence="4">Belongs to the glycosyl hydrolase 3 family.</text>
</comment>
<keyword evidence="7 14" id="KW-0732">Signal</keyword>
<dbReference type="AlphaFoldDB" id="A0A139GV18"/>
<keyword evidence="17" id="KW-1185">Reference proteome</keyword>
<dbReference type="SUPFAM" id="SSF51445">
    <property type="entry name" value="(Trans)glycosidases"/>
    <property type="match status" value="1"/>
</dbReference>
<sequence length="935" mass="101633">MLLYASTGLCGFLTTALFLPSTLAQQPYNNWEAAYQAAEALVASWTIEEAANVTVRNGVAPGYLPFTVSDGPLGVSGGKGVSGWVTPQTLASSWDISLVEYQHKAMAQEFLAKGYSVLLGPTTGPLGRSVYGSRLFEGWGSDPWLNGKMFGIGVKAIQEQGVIASGKHYLANEQETNRTASDVAETRTSSNMDDRTFHELYLWPWSDGVRNGMGSVMCVMNRVNGSIGCENDHIQNVVLKGELGFQGFIVPDATAPVNRTAGLLNGLDWNSGYDLGNISLLLQNGTLSEQVMREHATRIVATQLNFNPPQDQFPDVDEVEFDIVRLPESRDFIRKAGSESIVLLKNEGGVLPLKNVTSIGVFGLNAANLGAGPQPILNFLDYQGDTYPSHLGSGGGSGTAPVGYLVSPLDALTRLASSNQTFDYRYILSDNYTVTPPESTGAGFFQSTGASISAYAALSDPCLVFINAFAKEGADRRSLRDPVGDKLVNDVATYCNNTIVIMNNAGVRLVDSWIDHPNVTAVLNAGTLGQESGNSITDVLFGTVNPSGKLVYTIAKDESDYNGEICPCCECDYTEGLYIDYRHFDQAAIEPRYEFGYGLSYTTFEYRNFTLDTAAPKDLATYPTGPIVQGGQEDLFDDILTFSASISNTGAVAGAEISQLYLAFPESAMSPVKQLRGFSKVFLEAGESQAVEFALQRRDVSIWDTAAQKWKIEHGVFKALLGKSSRDIVAEVEFELPSAANTNLRVMAVETLAASELEKLVKNVNNHFMTLYHNGALTKSRALAQAQGRFESWTKTTEITHPDSPAVNIPKQAKKSLQRLDFDLEDAVDTQDQAKLDRLATQILESLEALEHLQTPLMETGAEISAGDKKNAKTVKHQFIRNRITNTASVQNGDVISKDYNGPFSEYTSIYRDNEISDSARVLNGDSYNGKSVFD</sequence>
<dbReference type="EMBL" id="LFZN01000341">
    <property type="protein sequence ID" value="KXS94026.1"/>
    <property type="molecule type" value="Genomic_DNA"/>
</dbReference>
<dbReference type="FunFam" id="2.60.40.10:FF:000495">
    <property type="entry name" value="Periplasmic beta-glucosidase"/>
    <property type="match status" value="1"/>
</dbReference>
<dbReference type="OrthoDB" id="416222at2759"/>
<evidence type="ECO:0000256" key="1">
    <source>
        <dbReference type="ARBA" id="ARBA00000448"/>
    </source>
</evidence>
<dbReference type="Gene3D" id="3.20.20.300">
    <property type="entry name" value="Glycoside hydrolase, family 3, N-terminal domain"/>
    <property type="match status" value="1"/>
</dbReference>
<comment type="subcellular location">
    <subcellularLocation>
        <location evidence="2">Secreted</location>
    </subcellularLocation>
</comment>
<comment type="caution">
    <text evidence="16">The sequence shown here is derived from an EMBL/GenBank/DDBJ whole genome shotgun (WGS) entry which is preliminary data.</text>
</comment>
<evidence type="ECO:0000256" key="8">
    <source>
        <dbReference type="ARBA" id="ARBA00022801"/>
    </source>
</evidence>
<dbReference type="EC" id="3.2.1.21" evidence="5"/>
<proteinExistence type="inferred from homology"/>
<evidence type="ECO:0000256" key="10">
    <source>
        <dbReference type="ARBA" id="ARBA00023180"/>
    </source>
</evidence>
<dbReference type="InterPro" id="IPR002772">
    <property type="entry name" value="Glyco_hydro_3_C"/>
</dbReference>
<dbReference type="InterPro" id="IPR050288">
    <property type="entry name" value="Cellulose_deg_GH3"/>
</dbReference>
<dbReference type="SUPFAM" id="SSF52279">
    <property type="entry name" value="Beta-D-glucan exohydrolase, C-terminal domain"/>
    <property type="match status" value="1"/>
</dbReference>
<comment type="pathway">
    <text evidence="3">Glycan metabolism; cellulose degradation.</text>
</comment>
<dbReference type="InterPro" id="IPR017853">
    <property type="entry name" value="GH"/>
</dbReference>
<keyword evidence="12" id="KW-0326">Glycosidase</keyword>
<evidence type="ECO:0000256" key="12">
    <source>
        <dbReference type="ARBA" id="ARBA00023295"/>
    </source>
</evidence>
<keyword evidence="9" id="KW-0136">Cellulose degradation</keyword>
<name>A0A139GV18_9PEZI</name>
<keyword evidence="10" id="KW-0325">Glycoprotein</keyword>
<dbReference type="InterPro" id="IPR036962">
    <property type="entry name" value="Glyco_hydro_3_N_sf"/>
</dbReference>
<feature type="chain" id="PRO_5007806066" description="beta-glucosidase" evidence="14">
    <location>
        <begin position="25"/>
        <end position="935"/>
    </location>
</feature>
<reference evidence="16 17" key="1">
    <citation type="submission" date="2015-07" db="EMBL/GenBank/DDBJ databases">
        <title>Comparative genomics of the Sigatoka disease complex on banana suggests a link between parallel evolutionary changes in Pseudocercospora fijiensis and Pseudocercospora eumusae and increased virulence on the banana host.</title>
        <authorList>
            <person name="Chang T.-C."/>
            <person name="Salvucci A."/>
            <person name="Crous P.W."/>
            <person name="Stergiopoulos I."/>
        </authorList>
    </citation>
    <scope>NUCLEOTIDE SEQUENCE [LARGE SCALE GENOMIC DNA]</scope>
    <source>
        <strain evidence="16 17">CBS 114824</strain>
    </source>
</reference>
<evidence type="ECO:0000313" key="17">
    <source>
        <dbReference type="Proteomes" id="UP000070133"/>
    </source>
</evidence>
<dbReference type="GO" id="GO:0008422">
    <property type="term" value="F:beta-glucosidase activity"/>
    <property type="evidence" value="ECO:0007669"/>
    <property type="project" value="UniProtKB-EC"/>
</dbReference>
<dbReference type="Gene3D" id="2.60.40.10">
    <property type="entry name" value="Immunoglobulins"/>
    <property type="match status" value="1"/>
</dbReference>
<comment type="catalytic activity">
    <reaction evidence="1">
        <text>Hydrolysis of terminal, non-reducing beta-D-glucosyl residues with release of beta-D-glucose.</text>
        <dbReference type="EC" id="3.2.1.21"/>
    </reaction>
</comment>
<organism evidence="16 17">
    <name type="scientific">Pseudocercospora eumusae</name>
    <dbReference type="NCBI Taxonomy" id="321146"/>
    <lineage>
        <taxon>Eukaryota</taxon>
        <taxon>Fungi</taxon>
        <taxon>Dikarya</taxon>
        <taxon>Ascomycota</taxon>
        <taxon>Pezizomycotina</taxon>
        <taxon>Dothideomycetes</taxon>
        <taxon>Dothideomycetidae</taxon>
        <taxon>Mycosphaerellales</taxon>
        <taxon>Mycosphaerellaceae</taxon>
        <taxon>Pseudocercospora</taxon>
    </lineage>
</organism>
<dbReference type="GO" id="GO:0030245">
    <property type="term" value="P:cellulose catabolic process"/>
    <property type="evidence" value="ECO:0007669"/>
    <property type="project" value="UniProtKB-KW"/>
</dbReference>
<evidence type="ECO:0000256" key="2">
    <source>
        <dbReference type="ARBA" id="ARBA00004613"/>
    </source>
</evidence>
<accession>A0A139GV18</accession>
<dbReference type="Pfam" id="PF14310">
    <property type="entry name" value="Fn3-like"/>
    <property type="match status" value="1"/>
</dbReference>
<keyword evidence="6" id="KW-0964">Secreted</keyword>
<evidence type="ECO:0000256" key="6">
    <source>
        <dbReference type="ARBA" id="ARBA00022525"/>
    </source>
</evidence>
<dbReference type="Gene3D" id="3.40.50.1700">
    <property type="entry name" value="Glycoside hydrolase family 3 C-terminal domain"/>
    <property type="match status" value="1"/>
</dbReference>
<evidence type="ECO:0000256" key="14">
    <source>
        <dbReference type="SAM" id="SignalP"/>
    </source>
</evidence>
<evidence type="ECO:0000256" key="11">
    <source>
        <dbReference type="ARBA" id="ARBA00023277"/>
    </source>
</evidence>
<dbReference type="Pfam" id="PF01915">
    <property type="entry name" value="Glyco_hydro_3_C"/>
    <property type="match status" value="1"/>
</dbReference>
<keyword evidence="11" id="KW-0119">Carbohydrate metabolism</keyword>
<dbReference type="Proteomes" id="UP000070133">
    <property type="component" value="Unassembled WGS sequence"/>
</dbReference>
<dbReference type="InterPro" id="IPR026891">
    <property type="entry name" value="Fn3-like"/>
</dbReference>
<protein>
    <recommendedName>
        <fullName evidence="5">beta-glucosidase</fullName>
        <ecNumber evidence="5">3.2.1.21</ecNumber>
    </recommendedName>
</protein>
<dbReference type="GO" id="GO:0005576">
    <property type="term" value="C:extracellular region"/>
    <property type="evidence" value="ECO:0007669"/>
    <property type="project" value="UniProtKB-SubCell"/>
</dbReference>
<evidence type="ECO:0000256" key="4">
    <source>
        <dbReference type="ARBA" id="ARBA00005336"/>
    </source>
</evidence>
<dbReference type="STRING" id="321146.A0A139GV18"/>
<evidence type="ECO:0000256" key="13">
    <source>
        <dbReference type="ARBA" id="ARBA00023326"/>
    </source>
</evidence>
<dbReference type="PANTHER" id="PTHR42715">
    <property type="entry name" value="BETA-GLUCOSIDASE"/>
    <property type="match status" value="1"/>
</dbReference>
<evidence type="ECO:0000256" key="7">
    <source>
        <dbReference type="ARBA" id="ARBA00022729"/>
    </source>
</evidence>
<evidence type="ECO:0000256" key="9">
    <source>
        <dbReference type="ARBA" id="ARBA00023001"/>
    </source>
</evidence>
<evidence type="ECO:0000259" key="15">
    <source>
        <dbReference type="SMART" id="SM01217"/>
    </source>
</evidence>
<evidence type="ECO:0000313" key="16">
    <source>
        <dbReference type="EMBL" id="KXS94026.1"/>
    </source>
</evidence>
<dbReference type="PANTHER" id="PTHR42715:SF5">
    <property type="entry name" value="BETA-GLUCOSIDASE M-RELATED"/>
    <property type="match status" value="1"/>
</dbReference>
<evidence type="ECO:0000256" key="3">
    <source>
        <dbReference type="ARBA" id="ARBA00004987"/>
    </source>
</evidence>
<dbReference type="InterPro" id="IPR001764">
    <property type="entry name" value="Glyco_hydro_3_N"/>
</dbReference>
<evidence type="ECO:0000256" key="5">
    <source>
        <dbReference type="ARBA" id="ARBA00012744"/>
    </source>
</evidence>
<dbReference type="SMART" id="SM01217">
    <property type="entry name" value="Fn3_like"/>
    <property type="match status" value="1"/>
</dbReference>
<feature type="signal peptide" evidence="14">
    <location>
        <begin position="1"/>
        <end position="24"/>
    </location>
</feature>
<dbReference type="InterPro" id="IPR013783">
    <property type="entry name" value="Ig-like_fold"/>
</dbReference>
<dbReference type="PRINTS" id="PR00133">
    <property type="entry name" value="GLHYDRLASE3"/>
</dbReference>
<dbReference type="Pfam" id="PF00933">
    <property type="entry name" value="Glyco_hydro_3"/>
    <property type="match status" value="1"/>
</dbReference>
<keyword evidence="8" id="KW-0378">Hydrolase</keyword>
<gene>
    <name evidence="16" type="ORF">AC578_1450</name>
</gene>
<feature type="domain" description="Fibronectin type III-like" evidence="15">
    <location>
        <begin position="656"/>
        <end position="725"/>
    </location>
</feature>
<keyword evidence="13" id="KW-0624">Polysaccharide degradation</keyword>